<dbReference type="PANTHER" id="PTHR23416">
    <property type="entry name" value="SIALIC ACID SYNTHASE-RELATED"/>
    <property type="match status" value="1"/>
</dbReference>
<keyword evidence="4" id="KW-1185">Reference proteome</keyword>
<dbReference type="Pfam" id="PF00132">
    <property type="entry name" value="Hexapep"/>
    <property type="match status" value="1"/>
</dbReference>
<protein>
    <submittedName>
        <fullName evidence="3">Acetyltransferase-like isoleucine patch superfamily enzyme</fullName>
    </submittedName>
</protein>
<dbReference type="CDD" id="cd04647">
    <property type="entry name" value="LbH_MAT_like"/>
    <property type="match status" value="1"/>
</dbReference>
<dbReference type="SUPFAM" id="SSF51161">
    <property type="entry name" value="Trimeric LpxA-like enzymes"/>
    <property type="match status" value="1"/>
</dbReference>
<evidence type="ECO:0000256" key="1">
    <source>
        <dbReference type="ARBA" id="ARBA00022679"/>
    </source>
</evidence>
<evidence type="ECO:0000313" key="4">
    <source>
        <dbReference type="Proteomes" id="UP000541033"/>
    </source>
</evidence>
<proteinExistence type="predicted"/>
<evidence type="ECO:0000256" key="2">
    <source>
        <dbReference type="ARBA" id="ARBA00022737"/>
    </source>
</evidence>
<name>A0A7X5R216_9MICO</name>
<dbReference type="GO" id="GO:0016740">
    <property type="term" value="F:transferase activity"/>
    <property type="evidence" value="ECO:0007669"/>
    <property type="project" value="UniProtKB-KW"/>
</dbReference>
<dbReference type="Gene3D" id="2.160.10.10">
    <property type="entry name" value="Hexapeptide repeat proteins"/>
    <property type="match status" value="1"/>
</dbReference>
<dbReference type="PROSITE" id="PS00101">
    <property type="entry name" value="HEXAPEP_TRANSFERASES"/>
    <property type="match status" value="1"/>
</dbReference>
<keyword evidence="1 3" id="KW-0808">Transferase</keyword>
<keyword evidence="2" id="KW-0677">Repeat</keyword>
<dbReference type="InterPro" id="IPR051159">
    <property type="entry name" value="Hexapeptide_acetyltransf"/>
</dbReference>
<reference evidence="3 4" key="1">
    <citation type="submission" date="2020-02" db="EMBL/GenBank/DDBJ databases">
        <title>Sequencing the genomes of 1000 actinobacteria strains.</title>
        <authorList>
            <person name="Klenk H.-P."/>
        </authorList>
    </citation>
    <scope>NUCLEOTIDE SEQUENCE [LARGE SCALE GENOMIC DNA]</scope>
    <source>
        <strain evidence="3 4">DSM 27960</strain>
    </source>
</reference>
<evidence type="ECO:0000313" key="3">
    <source>
        <dbReference type="EMBL" id="NIH54116.1"/>
    </source>
</evidence>
<organism evidence="3 4">
    <name type="scientific">Lysinibacter cavernae</name>
    <dbReference type="NCBI Taxonomy" id="1640652"/>
    <lineage>
        <taxon>Bacteria</taxon>
        <taxon>Bacillati</taxon>
        <taxon>Actinomycetota</taxon>
        <taxon>Actinomycetes</taxon>
        <taxon>Micrococcales</taxon>
        <taxon>Microbacteriaceae</taxon>
        <taxon>Lysinibacter</taxon>
    </lineage>
</organism>
<dbReference type="PANTHER" id="PTHR23416:SF78">
    <property type="entry name" value="LIPOPOLYSACCHARIDE BIOSYNTHESIS O-ACETYL TRANSFERASE WBBJ-RELATED"/>
    <property type="match status" value="1"/>
</dbReference>
<dbReference type="Proteomes" id="UP000541033">
    <property type="component" value="Unassembled WGS sequence"/>
</dbReference>
<dbReference type="InterPro" id="IPR011004">
    <property type="entry name" value="Trimer_LpxA-like_sf"/>
</dbReference>
<dbReference type="EMBL" id="JAAMOX010000002">
    <property type="protein sequence ID" value="NIH54116.1"/>
    <property type="molecule type" value="Genomic_DNA"/>
</dbReference>
<accession>A0A7X5R216</accession>
<dbReference type="RefSeq" id="WP_208402646.1">
    <property type="nucleotide sequence ID" value="NZ_JAAMOX010000002.1"/>
</dbReference>
<comment type="caution">
    <text evidence="3">The sequence shown here is derived from an EMBL/GenBank/DDBJ whole genome shotgun (WGS) entry which is preliminary data.</text>
</comment>
<sequence length="77" mass="7857">MSTEHNYASRDLPIRDQGTTASKTVIESNVWIGAGAKILAGVHIESGSIVAAGAVVVSRVSANSIVGGVPAKVIKSR</sequence>
<dbReference type="InterPro" id="IPR001451">
    <property type="entry name" value="Hexapep"/>
</dbReference>
<dbReference type="AlphaFoldDB" id="A0A7X5R216"/>
<dbReference type="InterPro" id="IPR018357">
    <property type="entry name" value="Hexapep_transf_CS"/>
</dbReference>
<gene>
    <name evidence="3" type="ORF">FHX76_002012</name>
</gene>